<dbReference type="RefSeq" id="WP_163190185.1">
    <property type="nucleotide sequence ID" value="NZ_JAGFPW010000005.1"/>
</dbReference>
<evidence type="ECO:0000256" key="1">
    <source>
        <dbReference type="SAM" id="MobiDB-lite"/>
    </source>
</evidence>
<gene>
    <name evidence="2" type="ORF">J5227_08140</name>
</gene>
<evidence type="ECO:0000313" key="3">
    <source>
        <dbReference type="Proteomes" id="UP000665181"/>
    </source>
</evidence>
<organism evidence="2 3">
    <name type="scientific">Bacillus subtilis</name>
    <dbReference type="NCBI Taxonomy" id="1423"/>
    <lineage>
        <taxon>Bacteria</taxon>
        <taxon>Bacillati</taxon>
        <taxon>Bacillota</taxon>
        <taxon>Bacilli</taxon>
        <taxon>Bacillales</taxon>
        <taxon>Bacillaceae</taxon>
        <taxon>Bacillus</taxon>
    </lineage>
</organism>
<reference evidence="2" key="1">
    <citation type="submission" date="2021-03" db="EMBL/GenBank/DDBJ databases">
        <title>Isolation of Bacillus subtilis from fermented food sample.</title>
        <authorList>
            <person name="Lakshmanan V."/>
            <person name="Athira K."/>
            <person name="Rajagopal K."/>
        </authorList>
    </citation>
    <scope>NUCLEOTIDE SEQUENCE</scope>
    <source>
        <strain evidence="2">S1</strain>
    </source>
</reference>
<accession>A0A8I2B8C5</accession>
<dbReference type="EMBL" id="JAGFPW010000005">
    <property type="protein sequence ID" value="MBO3794278.1"/>
    <property type="molecule type" value="Genomic_DNA"/>
</dbReference>
<sequence length="154" mass="17638">MSKNHFREQLQNQGAERATEQRSLGNIGKVVNYHPNTGKKNADGSFEGGICNCDRHQGKKIEDYEMHSVDVDVLMGNKMQRLYSVPCFVYNQGVIDKGFVKNDRVWIQYINGDVNLPVATAYYREPDQLELFWNNLKYRVAGFFDELLPGKTGV</sequence>
<proteinExistence type="predicted"/>
<dbReference type="Proteomes" id="UP000665181">
    <property type="component" value="Unassembled WGS sequence"/>
</dbReference>
<dbReference type="AlphaFoldDB" id="A0A8I2B8C5"/>
<protein>
    <submittedName>
        <fullName evidence="2">Uncharacterized protein</fullName>
    </submittedName>
</protein>
<evidence type="ECO:0000313" key="2">
    <source>
        <dbReference type="EMBL" id="MBO3794278.1"/>
    </source>
</evidence>
<name>A0A8I2B8C5_BACIU</name>
<comment type="caution">
    <text evidence="2">The sequence shown here is derived from an EMBL/GenBank/DDBJ whole genome shotgun (WGS) entry which is preliminary data.</text>
</comment>
<feature type="region of interest" description="Disordered" evidence="1">
    <location>
        <begin position="1"/>
        <end position="21"/>
    </location>
</feature>